<organism evidence="1 2">
    <name type="scientific">Nocardioides panacis</name>
    <dbReference type="NCBI Taxonomy" id="2849501"/>
    <lineage>
        <taxon>Bacteria</taxon>
        <taxon>Bacillati</taxon>
        <taxon>Actinomycetota</taxon>
        <taxon>Actinomycetes</taxon>
        <taxon>Propionibacteriales</taxon>
        <taxon>Nocardioidaceae</taxon>
        <taxon>Nocardioides</taxon>
    </lineage>
</organism>
<dbReference type="AlphaFoldDB" id="A0A975T139"/>
<dbReference type="RefSeq" id="WP_216941402.1">
    <property type="nucleotide sequence ID" value="NZ_CP077062.1"/>
</dbReference>
<dbReference type="EMBL" id="CP077062">
    <property type="protein sequence ID" value="QWZ09556.1"/>
    <property type="molecule type" value="Genomic_DNA"/>
</dbReference>
<dbReference type="Proteomes" id="UP000683575">
    <property type="component" value="Chromosome"/>
</dbReference>
<evidence type="ECO:0000313" key="2">
    <source>
        <dbReference type="Proteomes" id="UP000683575"/>
    </source>
</evidence>
<dbReference type="KEGG" id="nps:KRR39_07330"/>
<accession>A0A975T139</accession>
<reference evidence="1" key="1">
    <citation type="submission" date="2021-06" db="EMBL/GenBank/DDBJ databases">
        <title>Complete genome sequence of Nocardioides sp. G188.</title>
        <authorList>
            <person name="Im W.-T."/>
        </authorList>
    </citation>
    <scope>NUCLEOTIDE SEQUENCE</scope>
    <source>
        <strain evidence="1">G188</strain>
    </source>
</reference>
<protein>
    <submittedName>
        <fullName evidence="1">Uncharacterized protein</fullName>
    </submittedName>
</protein>
<name>A0A975T139_9ACTN</name>
<keyword evidence="2" id="KW-1185">Reference proteome</keyword>
<sequence>MHELGCLYDSSFPDTDPFEPQPGGCCSILPFFLHDLVELPITLLQDHTLFEILEQRTSDIWISKADWLVKHRGLVNVLVHPDYTDAHRLDVYAQLLEHLTGQAGGWHALPREVAAWWRLRATLERDLAGRIPSGLPASVTVAHAVLVGDRIDIEA</sequence>
<gene>
    <name evidence="1" type="ORF">KRR39_07330</name>
</gene>
<evidence type="ECO:0000313" key="1">
    <source>
        <dbReference type="EMBL" id="QWZ09556.1"/>
    </source>
</evidence>
<proteinExistence type="predicted"/>